<feature type="domain" description="AB hydrolase-1" evidence="2">
    <location>
        <begin position="4"/>
        <end position="223"/>
    </location>
</feature>
<dbReference type="Proteomes" id="UP000190092">
    <property type="component" value="Unassembled WGS sequence"/>
</dbReference>
<accession>A0A1T4NGS9</accession>
<evidence type="ECO:0000259" key="2">
    <source>
        <dbReference type="Pfam" id="PF12697"/>
    </source>
</evidence>
<dbReference type="InterPro" id="IPR051340">
    <property type="entry name" value="Haloalkane_dehalogenase"/>
</dbReference>
<reference evidence="4" key="1">
    <citation type="submission" date="2017-02" db="EMBL/GenBank/DDBJ databases">
        <authorList>
            <person name="Varghese N."/>
            <person name="Submissions S."/>
        </authorList>
    </citation>
    <scope>NUCLEOTIDE SEQUENCE [LARGE SCALE GENOMIC DNA]</scope>
    <source>
        <strain evidence="4">ATCC 27094</strain>
    </source>
</reference>
<evidence type="ECO:0000313" key="4">
    <source>
        <dbReference type="Proteomes" id="UP000190092"/>
    </source>
</evidence>
<proteinExistence type="predicted"/>
<sequence>MTSVVLAHGAWSAAWAWKKMRPLLQAAGHEFFSPTYTGLGHRAHLLAPTIDLSTHVQDVVSLLEFEDLTDVTLLGHSYGGMVATGVADRARSRIGRIVYIDAFAPRDGQSLFDLVGPKAEGNMRAGAAKDGEGWKLPVNPMPPDTSPEDKAWASPRRRPQPIRTFEERIRLESKESPPPRHYIYARKNGPGDVFRQFAERAKTEPGWSYYEIDASHNPHITCPNVLMDLLTQIMAGK</sequence>
<keyword evidence="4" id="KW-1185">Reference proteome</keyword>
<evidence type="ECO:0000256" key="1">
    <source>
        <dbReference type="SAM" id="MobiDB-lite"/>
    </source>
</evidence>
<dbReference type="Pfam" id="PF12697">
    <property type="entry name" value="Abhydrolase_6"/>
    <property type="match status" value="1"/>
</dbReference>
<dbReference type="OrthoDB" id="9814966at2"/>
<organism evidence="3 4">
    <name type="scientific">Enhydrobacter aerosaccus</name>
    <dbReference type="NCBI Taxonomy" id="225324"/>
    <lineage>
        <taxon>Bacteria</taxon>
        <taxon>Pseudomonadati</taxon>
        <taxon>Pseudomonadota</taxon>
        <taxon>Alphaproteobacteria</taxon>
        <taxon>Hyphomicrobiales</taxon>
        <taxon>Enhydrobacter</taxon>
    </lineage>
</organism>
<dbReference type="SUPFAM" id="SSF53474">
    <property type="entry name" value="alpha/beta-Hydrolases"/>
    <property type="match status" value="1"/>
</dbReference>
<protein>
    <submittedName>
        <fullName evidence="3">Pimeloyl-ACP methyl ester carboxylesterase</fullName>
    </submittedName>
</protein>
<dbReference type="Gene3D" id="3.40.50.1820">
    <property type="entry name" value="alpha/beta hydrolase"/>
    <property type="match status" value="1"/>
</dbReference>
<dbReference type="PANTHER" id="PTHR42977:SF1">
    <property type="entry name" value="BLR6576 PROTEIN"/>
    <property type="match status" value="1"/>
</dbReference>
<dbReference type="AlphaFoldDB" id="A0A1T4NGS9"/>
<name>A0A1T4NGS9_9HYPH</name>
<dbReference type="STRING" id="225324.SAMN02745126_02280"/>
<feature type="region of interest" description="Disordered" evidence="1">
    <location>
        <begin position="123"/>
        <end position="159"/>
    </location>
</feature>
<dbReference type="RefSeq" id="WP_085933986.1">
    <property type="nucleotide sequence ID" value="NZ_FUWJ01000002.1"/>
</dbReference>
<evidence type="ECO:0000313" key="3">
    <source>
        <dbReference type="EMBL" id="SJZ78449.1"/>
    </source>
</evidence>
<dbReference type="InterPro" id="IPR000073">
    <property type="entry name" value="AB_hydrolase_1"/>
</dbReference>
<dbReference type="PANTHER" id="PTHR42977">
    <property type="entry name" value="HYDROLASE-RELATED"/>
    <property type="match status" value="1"/>
</dbReference>
<dbReference type="InterPro" id="IPR029058">
    <property type="entry name" value="AB_hydrolase_fold"/>
</dbReference>
<dbReference type="GO" id="GO:0004301">
    <property type="term" value="F:epoxide hydrolase activity"/>
    <property type="evidence" value="ECO:0007669"/>
    <property type="project" value="TreeGrafter"/>
</dbReference>
<gene>
    <name evidence="3" type="ORF">SAMN02745126_02280</name>
</gene>
<dbReference type="EMBL" id="FUWJ01000002">
    <property type="protein sequence ID" value="SJZ78449.1"/>
    <property type="molecule type" value="Genomic_DNA"/>
</dbReference>